<protein>
    <submittedName>
        <fullName evidence="2">Uncharacterized protein</fullName>
    </submittedName>
</protein>
<keyword evidence="1" id="KW-1133">Transmembrane helix</keyword>
<accession>A0A645IQB3</accession>
<keyword evidence="1" id="KW-0812">Transmembrane</keyword>
<name>A0A645IQB3_9ZZZZ</name>
<feature type="transmembrane region" description="Helical" evidence="1">
    <location>
        <begin position="31"/>
        <end position="58"/>
    </location>
</feature>
<reference evidence="2" key="1">
    <citation type="submission" date="2019-08" db="EMBL/GenBank/DDBJ databases">
        <authorList>
            <person name="Kucharzyk K."/>
            <person name="Murdoch R.W."/>
            <person name="Higgins S."/>
            <person name="Loffler F."/>
        </authorList>
    </citation>
    <scope>NUCLEOTIDE SEQUENCE</scope>
</reference>
<dbReference type="AlphaFoldDB" id="A0A645IQB3"/>
<dbReference type="EMBL" id="VSSQ01118716">
    <property type="protein sequence ID" value="MPN52519.1"/>
    <property type="molecule type" value="Genomic_DNA"/>
</dbReference>
<sequence>MYIFPFLFFLPLVSDPKTAYGKFHANNALLILFMYVIASILVWTFIIPAVLWTAAFVYQILGIISAVKGSTKPLPLIGSLVLIK</sequence>
<keyword evidence="1" id="KW-0472">Membrane</keyword>
<comment type="caution">
    <text evidence="2">The sequence shown here is derived from an EMBL/GenBank/DDBJ whole genome shotgun (WGS) entry which is preliminary data.</text>
</comment>
<proteinExistence type="predicted"/>
<organism evidence="2">
    <name type="scientific">bioreactor metagenome</name>
    <dbReference type="NCBI Taxonomy" id="1076179"/>
    <lineage>
        <taxon>unclassified sequences</taxon>
        <taxon>metagenomes</taxon>
        <taxon>ecological metagenomes</taxon>
    </lineage>
</organism>
<gene>
    <name evidence="2" type="ORF">SDC9_200181</name>
</gene>
<evidence type="ECO:0000313" key="2">
    <source>
        <dbReference type="EMBL" id="MPN52519.1"/>
    </source>
</evidence>
<evidence type="ECO:0000256" key="1">
    <source>
        <dbReference type="SAM" id="Phobius"/>
    </source>
</evidence>